<gene>
    <name evidence="2" type="ORF">KIL84_016500</name>
</gene>
<dbReference type="PANTHER" id="PTHR45749">
    <property type="match status" value="1"/>
</dbReference>
<evidence type="ECO:0000259" key="1">
    <source>
        <dbReference type="Pfam" id="PF14291"/>
    </source>
</evidence>
<protein>
    <recommendedName>
        <fullName evidence="1">DUF4371 domain-containing protein</fullName>
    </recommendedName>
</protein>
<dbReference type="Pfam" id="PF14291">
    <property type="entry name" value="DUF4371"/>
    <property type="match status" value="1"/>
</dbReference>
<dbReference type="SUPFAM" id="SSF53098">
    <property type="entry name" value="Ribonuclease H-like"/>
    <property type="match status" value="1"/>
</dbReference>
<feature type="domain" description="DUF4371" evidence="1">
    <location>
        <begin position="42"/>
        <end position="247"/>
    </location>
</feature>
<keyword evidence="3" id="KW-1185">Reference proteome</keyword>
<sequence>MLFDRHFTKTNIANQKVGFNDWLNFHAPQHSLNFSSHRENFCKWKSLQKRLLSGECVVDTLLKAVETDKQKWRQILKIILDVVMICAKNNLPLRGSCSSIKNPNSGIFLNLLEFINHYDLQLKQHIVTHKKGSVSCFSPAIQNEFFVLLANQVCNEIISKIKKAKYYSILLDCTSNISHREQRSHVVRYNFIIISHVLIEESFIDFIETKEKTGSGLAEEIIKKLENDGLDLQNTRGQDYDNGRNMSASRWDILMGMLKVSLKDHADIRWSSRANAIEALNSQITDVTKALKNVAVALKCPEAVSTAHGLLKINCECLCTLSIWRNILTHIDRVNKALQAKGITVSQACKMINGLRNILQEVCESDNDMVFQQKDANNAHQKPGIAVCKI</sequence>
<dbReference type="AlphaFoldDB" id="A0A9D3X4D3"/>
<dbReference type="Proteomes" id="UP000827986">
    <property type="component" value="Unassembled WGS sequence"/>
</dbReference>
<dbReference type="PANTHER" id="PTHR45749:SF21">
    <property type="entry name" value="DUF4371 DOMAIN-CONTAINING PROTEIN"/>
    <property type="match status" value="1"/>
</dbReference>
<name>A0A9D3X4D3_9SAUR</name>
<accession>A0A9D3X4D3</accession>
<dbReference type="EMBL" id="JAHDVG010000482">
    <property type="protein sequence ID" value="KAH1172661.1"/>
    <property type="molecule type" value="Genomic_DNA"/>
</dbReference>
<dbReference type="InterPro" id="IPR025398">
    <property type="entry name" value="DUF4371"/>
</dbReference>
<evidence type="ECO:0000313" key="2">
    <source>
        <dbReference type="EMBL" id="KAH1172661.1"/>
    </source>
</evidence>
<comment type="caution">
    <text evidence="2">The sequence shown here is derived from an EMBL/GenBank/DDBJ whole genome shotgun (WGS) entry which is preliminary data.</text>
</comment>
<dbReference type="InterPro" id="IPR012337">
    <property type="entry name" value="RNaseH-like_sf"/>
</dbReference>
<proteinExistence type="predicted"/>
<evidence type="ECO:0000313" key="3">
    <source>
        <dbReference type="Proteomes" id="UP000827986"/>
    </source>
</evidence>
<organism evidence="2 3">
    <name type="scientific">Mauremys mutica</name>
    <name type="common">yellowpond turtle</name>
    <dbReference type="NCBI Taxonomy" id="74926"/>
    <lineage>
        <taxon>Eukaryota</taxon>
        <taxon>Metazoa</taxon>
        <taxon>Chordata</taxon>
        <taxon>Craniata</taxon>
        <taxon>Vertebrata</taxon>
        <taxon>Euteleostomi</taxon>
        <taxon>Archelosauria</taxon>
        <taxon>Testudinata</taxon>
        <taxon>Testudines</taxon>
        <taxon>Cryptodira</taxon>
        <taxon>Durocryptodira</taxon>
        <taxon>Testudinoidea</taxon>
        <taxon>Geoemydidae</taxon>
        <taxon>Geoemydinae</taxon>
        <taxon>Mauremys</taxon>
    </lineage>
</organism>
<reference evidence="2" key="1">
    <citation type="submission" date="2021-09" db="EMBL/GenBank/DDBJ databases">
        <title>The genome of Mauremys mutica provides insights into the evolution of semi-aquatic lifestyle.</title>
        <authorList>
            <person name="Gong S."/>
            <person name="Gao Y."/>
        </authorList>
    </citation>
    <scope>NUCLEOTIDE SEQUENCE</scope>
    <source>
        <strain evidence="2">MM-2020</strain>
        <tissue evidence="2">Muscle</tissue>
    </source>
</reference>